<accession>A0ABN5V6V5</accession>
<reference evidence="2 3" key="2">
    <citation type="journal article" date="2023" name="ChemBioChem">
        <title>Acyltransferase Domain Exchange between Two Independent Type I Polyketide Synthases in the Same Producer Strain of Macrolide Antibiotics.</title>
        <authorList>
            <person name="Kudo F."/>
            <person name="Kishikawa K."/>
            <person name="Tsuboi K."/>
            <person name="Kido T."/>
            <person name="Usui T."/>
            <person name="Hashimoto J."/>
            <person name="Shin-Ya K."/>
            <person name="Miyanaga A."/>
            <person name="Eguchi T."/>
        </authorList>
    </citation>
    <scope>NUCLEOTIDE SEQUENCE [LARGE SCALE GENOMIC DNA]</scope>
    <source>
        <strain evidence="2 3">A-8890</strain>
    </source>
</reference>
<protein>
    <submittedName>
        <fullName evidence="2">Uncharacterized protein</fullName>
    </submittedName>
</protein>
<reference evidence="2 3" key="1">
    <citation type="journal article" date="2010" name="ChemBioChem">
        <title>Cloning and characterization of the biosynthetic gene cluster of 16-membered macrolide antibiotic FD-891: involvement of a dual functional cytochrome P450 monooxygenase catalyzing epoxidation and hydroxylation.</title>
        <authorList>
            <person name="Kudo F."/>
            <person name="Motegi A."/>
            <person name="Mizoue K."/>
            <person name="Eguchi T."/>
        </authorList>
    </citation>
    <scope>NUCLEOTIDE SEQUENCE [LARGE SCALE GENOMIC DNA]</scope>
    <source>
        <strain evidence="2 3">A-8890</strain>
    </source>
</reference>
<name>A0ABN5V6V5_9ACTN</name>
<evidence type="ECO:0000256" key="1">
    <source>
        <dbReference type="SAM" id="MobiDB-lite"/>
    </source>
</evidence>
<organism evidence="2 3">
    <name type="scientific">Streptomyces graminofaciens</name>
    <dbReference type="NCBI Taxonomy" id="68212"/>
    <lineage>
        <taxon>Bacteria</taxon>
        <taxon>Bacillati</taxon>
        <taxon>Actinomycetota</taxon>
        <taxon>Actinomycetes</taxon>
        <taxon>Kitasatosporales</taxon>
        <taxon>Streptomycetaceae</taxon>
        <taxon>Streptomyces</taxon>
    </lineage>
</organism>
<gene>
    <name evidence="2" type="ORF">SGFS_001670</name>
</gene>
<evidence type="ECO:0000313" key="3">
    <source>
        <dbReference type="Proteomes" id="UP001321542"/>
    </source>
</evidence>
<feature type="region of interest" description="Disordered" evidence="1">
    <location>
        <begin position="1"/>
        <end position="62"/>
    </location>
</feature>
<sequence length="62" mass="5718">MHDDGLGRVAGGQGLLDPVASEAVAGDAPDRGAGGAAGGPPGFGGPTQPPAPRTGVADSVNA</sequence>
<proteinExistence type="predicted"/>
<dbReference type="Proteomes" id="UP001321542">
    <property type="component" value="Chromosome"/>
</dbReference>
<evidence type="ECO:0000313" key="2">
    <source>
        <dbReference type="EMBL" id="BBC28876.1"/>
    </source>
</evidence>
<keyword evidence="3" id="KW-1185">Reference proteome</keyword>
<dbReference type="EMBL" id="AP018448">
    <property type="protein sequence ID" value="BBC28876.1"/>
    <property type="molecule type" value="Genomic_DNA"/>
</dbReference>
<feature type="compositionally biased region" description="Gly residues" evidence="1">
    <location>
        <begin position="32"/>
        <end position="45"/>
    </location>
</feature>